<comment type="caution">
    <text evidence="2">The sequence shown here is derived from an EMBL/GenBank/DDBJ whole genome shotgun (WGS) entry which is preliminary data.</text>
</comment>
<dbReference type="SUPFAM" id="SSF48371">
    <property type="entry name" value="ARM repeat"/>
    <property type="match status" value="1"/>
</dbReference>
<dbReference type="InterPro" id="IPR016024">
    <property type="entry name" value="ARM-type_fold"/>
</dbReference>
<proteinExistence type="predicted"/>
<dbReference type="PANTHER" id="PTHR34958:SF1">
    <property type="entry name" value="ARMADILLO-LIKE HELICAL DOMAIN-CONTAINING PROTEIN"/>
    <property type="match status" value="1"/>
</dbReference>
<dbReference type="OrthoDB" id="18211at2759"/>
<feature type="compositionally biased region" description="Low complexity" evidence="1">
    <location>
        <begin position="182"/>
        <end position="207"/>
    </location>
</feature>
<feature type="region of interest" description="Disordered" evidence="1">
    <location>
        <begin position="132"/>
        <end position="168"/>
    </location>
</feature>
<evidence type="ECO:0000256" key="1">
    <source>
        <dbReference type="SAM" id="MobiDB-lite"/>
    </source>
</evidence>
<feature type="region of interest" description="Disordered" evidence="1">
    <location>
        <begin position="182"/>
        <end position="307"/>
    </location>
</feature>
<dbReference type="PANTHER" id="PTHR34958">
    <property type="entry name" value="CONDITIONAL LOSS-OF-GROWTH 1"/>
    <property type="match status" value="1"/>
</dbReference>
<gene>
    <name evidence="2" type="ORF">CYY_005067</name>
</gene>
<accession>A0A8J4PUV4</accession>
<dbReference type="EMBL" id="AJWJ01000193">
    <property type="protein sequence ID" value="KAF2073610.1"/>
    <property type="molecule type" value="Genomic_DNA"/>
</dbReference>
<dbReference type="Proteomes" id="UP000695562">
    <property type="component" value="Unassembled WGS sequence"/>
</dbReference>
<keyword evidence="3" id="KW-1185">Reference proteome</keyword>
<organism evidence="2 3">
    <name type="scientific">Polysphondylium violaceum</name>
    <dbReference type="NCBI Taxonomy" id="133409"/>
    <lineage>
        <taxon>Eukaryota</taxon>
        <taxon>Amoebozoa</taxon>
        <taxon>Evosea</taxon>
        <taxon>Eumycetozoa</taxon>
        <taxon>Dictyostelia</taxon>
        <taxon>Dictyosteliales</taxon>
        <taxon>Dictyosteliaceae</taxon>
        <taxon>Polysphondylium</taxon>
    </lineage>
</organism>
<evidence type="ECO:0000313" key="2">
    <source>
        <dbReference type="EMBL" id="KAF2073610.1"/>
    </source>
</evidence>
<reference evidence="2" key="1">
    <citation type="submission" date="2020-01" db="EMBL/GenBank/DDBJ databases">
        <title>Development of genomics and gene disruption for Polysphondylium violaceum indicates a role for the polyketide synthase stlB in stalk morphogenesis.</title>
        <authorList>
            <person name="Narita B."/>
            <person name="Kawabe Y."/>
            <person name="Kin K."/>
            <person name="Saito T."/>
            <person name="Gibbs R."/>
            <person name="Kuspa A."/>
            <person name="Muzny D."/>
            <person name="Queller D."/>
            <person name="Richards S."/>
            <person name="Strassman J."/>
            <person name="Sucgang R."/>
            <person name="Worley K."/>
            <person name="Schaap P."/>
        </authorList>
    </citation>
    <scope>NUCLEOTIDE SEQUENCE</scope>
    <source>
        <strain evidence="2">QSvi11</strain>
    </source>
</reference>
<sequence length="1037" mass="118263">MINANKKIINQIIRNVVQLNSIPDGTMPSPEASFSLNRYFDDPNTVDIVYVNMIDRVKNEKSHYEQVLSRILKLIKNNIALHPPSYQILLELDTFCLTLSSTNALLQKTITYLRALIANQVKNNPHYESIKKLHLSDNRSNKNNSIGLLRNRSHSASNSTGSNRDESIFQRSSLDLSNLLSTSVSSTSSNSSSSSSSSPLSLNDSPLRNTLLGGGAGGASSSQNGNNTNQNSNNNNNHHQHHHHDRNSSGGGGSGGHNQTFSPSLYSSNHQVLPLSASSSETGFKSTDNNNLNSSNGLKDSTSSISSNSPLVSATAYYNDGFIRDLISIKAVSQPSIPKIKSLLINSPYGGIQAEVKGKEAFRCPDDSSNWSSINVVRVTKKKIENKDLAILTFKKKKPTLFQYKYYKDQEALKITDAEINQVIRVIMNPATQQDRSIATKIFIKILLDIYCKNSFVDQATEKLITDYFVQMISNGNRECKIHTFNILFNLSIHINLYSEQRLEDGASSIISSSMINELQDSIFTILLALINHCIITREREEKVWSESLNCLMFFITEQGNIIKDRLYQLNPQIITVFLLNIQDLSDYTKRVLVRMLVNFLYKDQILNQQNNLFLNQDELNQIGGIDIILKLYTTIRSNEAKNNLFVIIFDYVLQTALKIQNIVDTQLTRESPLLLELFRRADAPQYFTQIFKCIPEKDFVSDFFLFFSNEHSKDEASFSYEDLIIKFSMRINEFAQRYQKVDQNFENYILDCQDNPEQCVELLNDWIKQNDDLYLFNAENWLFSLLKKVYVEKEGLNNPLYSFSSNIFVQLPTNSSPKVRKMYISLTERLILLLKYKLKYGESKPNDLFEMFNESFHRLLLVFGEKSENNILHVVDILFDLISGRSNSSSLRSKESKLDTNFSLFLSNQLVVSISSLKSININIIHYLFSNITESNNTREQRLFLLHLLIQRSHDSDDLLKIGGIVFFKNLLSDLNTQIAYHSSYFLLTQLEAESPEQYRTILTRLLTKARENNDENLISNPFFQVQGIIEMTHKS</sequence>
<dbReference type="AlphaFoldDB" id="A0A8J4PUV4"/>
<feature type="compositionally biased region" description="Polar residues" evidence="1">
    <location>
        <begin position="257"/>
        <end position="307"/>
    </location>
</feature>
<feature type="compositionally biased region" description="Low complexity" evidence="1">
    <location>
        <begin position="219"/>
        <end position="237"/>
    </location>
</feature>
<name>A0A8J4PUV4_9MYCE</name>
<protein>
    <submittedName>
        <fullName evidence="2">Uncharacterized protein</fullName>
    </submittedName>
</protein>
<evidence type="ECO:0000313" key="3">
    <source>
        <dbReference type="Proteomes" id="UP000695562"/>
    </source>
</evidence>